<dbReference type="AlphaFoldDB" id="A0A9D4U9T3"/>
<evidence type="ECO:0000256" key="3">
    <source>
        <dbReference type="RuleBase" id="RU365026"/>
    </source>
</evidence>
<dbReference type="SUPFAM" id="SSF74788">
    <property type="entry name" value="Cullin repeat-like"/>
    <property type="match status" value="1"/>
</dbReference>
<feature type="domain" description="Exocyst complex subunit Exo70 C-terminal" evidence="5">
    <location>
        <begin position="275"/>
        <end position="647"/>
    </location>
</feature>
<keyword evidence="3" id="KW-0653">Protein transport</keyword>
<accession>A0A9D4U9T3</accession>
<feature type="compositionally biased region" description="Acidic residues" evidence="4">
    <location>
        <begin position="183"/>
        <end position="192"/>
    </location>
</feature>
<dbReference type="PANTHER" id="PTHR12542">
    <property type="entry name" value="EXOCYST COMPLEX PROTEIN EXO70"/>
    <property type="match status" value="1"/>
</dbReference>
<dbReference type="InterPro" id="IPR046364">
    <property type="entry name" value="Exo70_C"/>
</dbReference>
<dbReference type="Gene3D" id="1.20.1280.170">
    <property type="entry name" value="Exocyst complex component Exo70"/>
    <property type="match status" value="1"/>
</dbReference>
<evidence type="ECO:0000259" key="5">
    <source>
        <dbReference type="Pfam" id="PF03081"/>
    </source>
</evidence>
<gene>
    <name evidence="6" type="ORF">GOP47_0022219</name>
</gene>
<sequence>MANNDGDQRVLATAQHIVRTLGKNEHMTEDMLRIFSNFDDRFSNMNDFAPEARGPSPSAVSAIIQKMGERLNFAEEVIRRRTSDATMIWDSPPQDALNYIKAVDEVLSLMVPLSGPWNEKAMLDRAHRVLEIAAGRLKDEFNHLLVTNSEAVDVDWLLSCASEPPVPSNHGGEHGRAGAVSDSSDDDDDNEDIPVAHPVTEFTAVFDPISPDRVKDLNVIAQRMARAGYSRDCSQVYMSVRKSVLEQSLYRLGLEKVNPEAIQKMSWEALEVKIKKWIQALKVAVKVVFSAEKKLCDNVFVGMSPQRENSFLELASGALMQYLAFGKAVAAIRRTPEKLFRILDMYEIIKELLGDINMVFCDDICESTRAEVRAVLAQLGEAALGTLQEFEMAIQRDASKIPVVGGAFHPLTRYVMNYIKFLVDYTNTLEHLLKNKRREVPKSLGVETFGLSDTLVENRSREAERLSPLAVQIMWLIVYLEGNLEAKSKQYMDQSMALLFLMNNVHYIVQKVKQSELSVLLGDGWLRKHTGQVRVYAANYVRTAWKTVFACLRDEGLASNGRLSTGVSRVAIKDRFKNFNNAFEEACAAQSSFIVPDPQLREELRIAIAEKLIPAYRMFVGRYGNYLEAGRQPDKYLRYSPDDLENHVIDLFDGPT</sequence>
<dbReference type="GO" id="GO:0006887">
    <property type="term" value="P:exocytosis"/>
    <property type="evidence" value="ECO:0007669"/>
    <property type="project" value="UniProtKB-KW"/>
</dbReference>
<dbReference type="GO" id="GO:0005546">
    <property type="term" value="F:phosphatidylinositol-4,5-bisphosphate binding"/>
    <property type="evidence" value="ECO:0007669"/>
    <property type="project" value="InterPro"/>
</dbReference>
<dbReference type="OrthoDB" id="1922221at2759"/>
<dbReference type="InterPro" id="IPR016159">
    <property type="entry name" value="Cullin_repeat-like_dom_sf"/>
</dbReference>
<keyword evidence="3" id="KW-0268">Exocytosis</keyword>
<dbReference type="Pfam" id="PF03081">
    <property type="entry name" value="Exo70_C"/>
    <property type="match status" value="1"/>
</dbReference>
<evidence type="ECO:0000256" key="4">
    <source>
        <dbReference type="SAM" id="MobiDB-lite"/>
    </source>
</evidence>
<feature type="region of interest" description="Disordered" evidence="4">
    <location>
        <begin position="165"/>
        <end position="193"/>
    </location>
</feature>
<evidence type="ECO:0000256" key="1">
    <source>
        <dbReference type="ARBA" id="ARBA00006756"/>
    </source>
</evidence>
<comment type="caution">
    <text evidence="6">The sequence shown here is derived from an EMBL/GenBank/DDBJ whole genome shotgun (WGS) entry which is preliminary data.</text>
</comment>
<dbReference type="GO" id="GO:0000145">
    <property type="term" value="C:exocyst"/>
    <property type="evidence" value="ECO:0007669"/>
    <property type="project" value="InterPro"/>
</dbReference>
<proteinExistence type="inferred from homology"/>
<dbReference type="PANTHER" id="PTHR12542:SF96">
    <property type="entry name" value="EXOCYST COMPLEX COMPONENT EXO70B1"/>
    <property type="match status" value="1"/>
</dbReference>
<comment type="similarity">
    <text evidence="1 3">Belongs to the EXO70 family.</text>
</comment>
<evidence type="ECO:0000313" key="7">
    <source>
        <dbReference type="Proteomes" id="UP000886520"/>
    </source>
</evidence>
<organism evidence="6 7">
    <name type="scientific">Adiantum capillus-veneris</name>
    <name type="common">Maidenhair fern</name>
    <dbReference type="NCBI Taxonomy" id="13818"/>
    <lineage>
        <taxon>Eukaryota</taxon>
        <taxon>Viridiplantae</taxon>
        <taxon>Streptophyta</taxon>
        <taxon>Embryophyta</taxon>
        <taxon>Tracheophyta</taxon>
        <taxon>Polypodiopsida</taxon>
        <taxon>Polypodiidae</taxon>
        <taxon>Polypodiales</taxon>
        <taxon>Pteridineae</taxon>
        <taxon>Pteridaceae</taxon>
        <taxon>Vittarioideae</taxon>
        <taxon>Adiantum</taxon>
    </lineage>
</organism>
<name>A0A9D4U9T3_ADICA</name>
<dbReference type="GO" id="GO:0015031">
    <property type="term" value="P:protein transport"/>
    <property type="evidence" value="ECO:0007669"/>
    <property type="project" value="UniProtKB-KW"/>
</dbReference>
<dbReference type="EMBL" id="JABFUD020000021">
    <property type="protein sequence ID" value="KAI5063672.1"/>
    <property type="molecule type" value="Genomic_DNA"/>
</dbReference>
<comment type="function">
    <text evidence="3">Component of the exocyst complex.</text>
</comment>
<dbReference type="Pfam" id="PF20669">
    <property type="entry name" value="Exo70_N"/>
    <property type="match status" value="1"/>
</dbReference>
<dbReference type="InterPro" id="IPR004140">
    <property type="entry name" value="Exo70"/>
</dbReference>
<keyword evidence="7" id="KW-1185">Reference proteome</keyword>
<evidence type="ECO:0000313" key="6">
    <source>
        <dbReference type="EMBL" id="KAI5063672.1"/>
    </source>
</evidence>
<reference evidence="6" key="1">
    <citation type="submission" date="2021-01" db="EMBL/GenBank/DDBJ databases">
        <title>Adiantum capillus-veneris genome.</title>
        <authorList>
            <person name="Fang Y."/>
            <person name="Liao Q."/>
        </authorList>
    </citation>
    <scope>NUCLEOTIDE SEQUENCE</scope>
    <source>
        <strain evidence="6">H3</strain>
        <tissue evidence="6">Leaf</tissue>
    </source>
</reference>
<dbReference type="Proteomes" id="UP000886520">
    <property type="component" value="Chromosome 21"/>
</dbReference>
<keyword evidence="2 3" id="KW-0813">Transport</keyword>
<evidence type="ECO:0000256" key="2">
    <source>
        <dbReference type="ARBA" id="ARBA00022448"/>
    </source>
</evidence>
<protein>
    <recommendedName>
        <fullName evidence="3">Exocyst subunit Exo70 family protein</fullName>
    </recommendedName>
</protein>